<evidence type="ECO:0000256" key="1">
    <source>
        <dbReference type="SAM" id="MobiDB-lite"/>
    </source>
</evidence>
<gene>
    <name evidence="2" type="ORF">GCM10010185_42620</name>
</gene>
<accession>A0A918APM6</accession>
<organism evidence="2 3">
    <name type="scientific">Saccharothrix coeruleofusca</name>
    <dbReference type="NCBI Taxonomy" id="33919"/>
    <lineage>
        <taxon>Bacteria</taxon>
        <taxon>Bacillati</taxon>
        <taxon>Actinomycetota</taxon>
        <taxon>Actinomycetes</taxon>
        <taxon>Pseudonocardiales</taxon>
        <taxon>Pseudonocardiaceae</taxon>
        <taxon>Saccharothrix</taxon>
    </lineage>
</organism>
<dbReference type="Proteomes" id="UP000639606">
    <property type="component" value="Unassembled WGS sequence"/>
</dbReference>
<sequence>MGPRRRAVTLLAAAATVVALIGLTVLLSDSPEDPDPGSCDTPSGQAAGPVADTPGRGEEYWNPERMSSARGAPIPGQAGPESCR</sequence>
<dbReference type="AlphaFoldDB" id="A0A918APM6"/>
<reference evidence="2" key="2">
    <citation type="submission" date="2020-09" db="EMBL/GenBank/DDBJ databases">
        <authorList>
            <person name="Sun Q."/>
            <person name="Ohkuma M."/>
        </authorList>
    </citation>
    <scope>NUCLEOTIDE SEQUENCE</scope>
    <source>
        <strain evidence="2">JCM 3313</strain>
    </source>
</reference>
<name>A0A918APM6_9PSEU</name>
<proteinExistence type="predicted"/>
<evidence type="ECO:0000313" key="2">
    <source>
        <dbReference type="EMBL" id="GGP65317.1"/>
    </source>
</evidence>
<dbReference type="EMBL" id="BMRG01000008">
    <property type="protein sequence ID" value="GGP65317.1"/>
    <property type="molecule type" value="Genomic_DNA"/>
</dbReference>
<feature type="region of interest" description="Disordered" evidence="1">
    <location>
        <begin position="28"/>
        <end position="84"/>
    </location>
</feature>
<comment type="caution">
    <text evidence="2">The sequence shown here is derived from an EMBL/GenBank/DDBJ whole genome shotgun (WGS) entry which is preliminary data.</text>
</comment>
<protein>
    <submittedName>
        <fullName evidence="2">Uncharacterized protein</fullName>
    </submittedName>
</protein>
<keyword evidence="3" id="KW-1185">Reference proteome</keyword>
<reference evidence="2" key="1">
    <citation type="journal article" date="2014" name="Int. J. Syst. Evol. Microbiol.">
        <title>Complete genome sequence of Corynebacterium casei LMG S-19264T (=DSM 44701T), isolated from a smear-ripened cheese.</title>
        <authorList>
            <consortium name="US DOE Joint Genome Institute (JGI-PGF)"/>
            <person name="Walter F."/>
            <person name="Albersmeier A."/>
            <person name="Kalinowski J."/>
            <person name="Ruckert C."/>
        </authorList>
    </citation>
    <scope>NUCLEOTIDE SEQUENCE</scope>
    <source>
        <strain evidence="2">JCM 3313</strain>
    </source>
</reference>
<evidence type="ECO:0000313" key="3">
    <source>
        <dbReference type="Proteomes" id="UP000639606"/>
    </source>
</evidence>